<comment type="subcellular location">
    <subcellularLocation>
        <location evidence="1">Cell membrane</location>
        <topology evidence="1">Multi-pass membrane protein</topology>
    </subcellularLocation>
</comment>
<evidence type="ECO:0000256" key="2">
    <source>
        <dbReference type="ARBA" id="ARBA00022475"/>
    </source>
</evidence>
<evidence type="ECO:0000256" key="5">
    <source>
        <dbReference type="ARBA" id="ARBA00023136"/>
    </source>
</evidence>
<feature type="transmembrane region" description="Helical" evidence="7">
    <location>
        <begin position="456"/>
        <end position="477"/>
    </location>
</feature>
<feature type="transmembrane region" description="Helical" evidence="7">
    <location>
        <begin position="191"/>
        <end position="212"/>
    </location>
</feature>
<keyword evidence="2" id="KW-1003">Cell membrane</keyword>
<feature type="domain" description="ABC3 transporter permease C-terminal" evidence="8">
    <location>
        <begin position="59"/>
        <end position="165"/>
    </location>
</feature>
<keyword evidence="3 7" id="KW-0812">Transmembrane</keyword>
<evidence type="ECO:0000256" key="3">
    <source>
        <dbReference type="ARBA" id="ARBA00022692"/>
    </source>
</evidence>
<evidence type="ECO:0000313" key="10">
    <source>
        <dbReference type="Proteomes" id="UP000029914"/>
    </source>
</evidence>
<dbReference type="AlphaFoldDB" id="A0A097IJF2"/>
<evidence type="ECO:0000256" key="7">
    <source>
        <dbReference type="SAM" id="Phobius"/>
    </source>
</evidence>
<dbReference type="Proteomes" id="UP000029914">
    <property type="component" value="Chromosome"/>
</dbReference>
<organism evidence="9 10">
    <name type="scientific">Corynebacterium doosanense CAU 212 = DSM 45436</name>
    <dbReference type="NCBI Taxonomy" id="558173"/>
    <lineage>
        <taxon>Bacteria</taxon>
        <taxon>Bacillati</taxon>
        <taxon>Actinomycetota</taxon>
        <taxon>Actinomycetes</taxon>
        <taxon>Mycobacteriales</taxon>
        <taxon>Corynebacteriaceae</taxon>
        <taxon>Corynebacterium</taxon>
    </lineage>
</organism>
<dbReference type="Pfam" id="PF02687">
    <property type="entry name" value="FtsX"/>
    <property type="match status" value="1"/>
</dbReference>
<keyword evidence="5 7" id="KW-0472">Membrane</keyword>
<dbReference type="RefSeq" id="WP_018021854.1">
    <property type="nucleotide sequence ID" value="NZ_AQUX01000004.1"/>
</dbReference>
<dbReference type="KEGG" id="cdo:CDOO_04695"/>
<feature type="transmembrane region" description="Helical" evidence="7">
    <location>
        <begin position="149"/>
        <end position="171"/>
    </location>
</feature>
<feature type="transmembrane region" description="Helical" evidence="7">
    <location>
        <begin position="272"/>
        <end position="292"/>
    </location>
</feature>
<feature type="transmembrane region" description="Helical" evidence="7">
    <location>
        <begin position="106"/>
        <end position="129"/>
    </location>
</feature>
<keyword evidence="10" id="KW-1185">Reference proteome</keyword>
<feature type="transmembrane region" description="Helical" evidence="7">
    <location>
        <begin position="20"/>
        <end position="43"/>
    </location>
</feature>
<evidence type="ECO:0000259" key="8">
    <source>
        <dbReference type="Pfam" id="PF02687"/>
    </source>
</evidence>
<evidence type="ECO:0000256" key="1">
    <source>
        <dbReference type="ARBA" id="ARBA00004651"/>
    </source>
</evidence>
<proteinExistence type="predicted"/>
<feature type="transmembrane region" description="Helical" evidence="7">
    <location>
        <begin position="218"/>
        <end position="243"/>
    </location>
</feature>
<sequence length="588" mass="61681">MELNAGTAYRRELKTTARPYIAGLIVAATIIGTLLGTILYVGFSPGGSDDLAQGMVNTSLIAIFPTLAGVRLAHQNFIADHRSTIVALKNLGVSNAFFRRHFLAQALALAALASIAAVVIGRIILRPFLGVLLWGMGKTLPDQYGSPLRVLFVSFIALGAIYLIGVGTIRLESALNKHSDAPTVKGSRTKVLTAVGLLLALVNIGCGLWSLAGHGSNTTVAIMILTSPVLAAVSAGPLSRLLARLISTVLSRISGWSAPALGIRSISATGTISRAGLAAVLVSIPLAGFTWVSSSLAAGSFYAEQLVSNVPVIVSEDSQLLTPDQAEDVCSEIGDSCRGVIYWQPSDIAESGAESVPRNRANDYTLAGSTPQIVEEFVPGDPTPAGSNPFHLEYMQIAAAVSKGAPVDPDWALVVADSTPGLKDSYTVVSSRQWAETSGRDTQLFYGPGGDGTSGFIPLAAYTLLATCVVLIVATIGKRSSLRRFFSPLALLGKSPLGIQATSFWTVLFPYLTATVAAVLASAWYGAVAHTVTTGKAGVWMPFMPSGLWVLFGLVFLATSATSFLPDPERKRQVGNEQEEQAPQTLPG</sequence>
<gene>
    <name evidence="9" type="ORF">CDOO_04695</name>
</gene>
<feature type="region of interest" description="Disordered" evidence="6">
    <location>
        <begin position="568"/>
        <end position="588"/>
    </location>
</feature>
<keyword evidence="4 7" id="KW-1133">Transmembrane helix</keyword>
<dbReference type="GO" id="GO:0005886">
    <property type="term" value="C:plasma membrane"/>
    <property type="evidence" value="ECO:0007669"/>
    <property type="project" value="UniProtKB-SubCell"/>
</dbReference>
<dbReference type="eggNOG" id="ENOG5031EDJ">
    <property type="taxonomic scope" value="Bacteria"/>
</dbReference>
<evidence type="ECO:0000256" key="6">
    <source>
        <dbReference type="SAM" id="MobiDB-lite"/>
    </source>
</evidence>
<accession>A0A097IJF2</accession>
<feature type="transmembrane region" description="Helical" evidence="7">
    <location>
        <begin position="547"/>
        <end position="565"/>
    </location>
</feature>
<dbReference type="OrthoDB" id="4424121at2"/>
<evidence type="ECO:0000313" key="9">
    <source>
        <dbReference type="EMBL" id="AIT62245.1"/>
    </source>
</evidence>
<protein>
    <recommendedName>
        <fullName evidence="8">ABC3 transporter permease C-terminal domain-containing protein</fullName>
    </recommendedName>
</protein>
<name>A0A097IJF2_9CORY</name>
<feature type="transmembrane region" description="Helical" evidence="7">
    <location>
        <begin position="55"/>
        <end position="73"/>
    </location>
</feature>
<dbReference type="EMBL" id="CP006764">
    <property type="protein sequence ID" value="AIT62245.1"/>
    <property type="molecule type" value="Genomic_DNA"/>
</dbReference>
<feature type="transmembrane region" description="Helical" evidence="7">
    <location>
        <begin position="504"/>
        <end position="527"/>
    </location>
</feature>
<reference evidence="9 10" key="1">
    <citation type="submission" date="2013-09" db="EMBL/GenBank/DDBJ databases">
        <title>Complete genome sequence of Corynebacterium doosanense CAU 212(T) (=DSM 45436(T)), isolated from activated sludge.</title>
        <authorList>
            <person name="Schaffert L."/>
            <person name="Albersmeier A."/>
            <person name="Kalinowski J."/>
            <person name="Ruckert C."/>
        </authorList>
    </citation>
    <scope>NUCLEOTIDE SEQUENCE [LARGE SCALE GENOMIC DNA]</scope>
    <source>
        <strain evidence="9 10">CAU 212</strain>
    </source>
</reference>
<dbReference type="InterPro" id="IPR003838">
    <property type="entry name" value="ABC3_permease_C"/>
</dbReference>
<dbReference type="HOGENOM" id="CLU_465987_0_0_11"/>
<evidence type="ECO:0000256" key="4">
    <source>
        <dbReference type="ARBA" id="ARBA00022989"/>
    </source>
</evidence>